<dbReference type="EMBL" id="JAAALK010000286">
    <property type="protein sequence ID" value="KAG8063692.1"/>
    <property type="molecule type" value="Genomic_DNA"/>
</dbReference>
<accession>A0A8J5VER4</accession>
<gene>
    <name evidence="2" type="ORF">GUJ93_ZPchr0003g17024</name>
</gene>
<evidence type="ECO:0000313" key="3">
    <source>
        <dbReference type="Proteomes" id="UP000729402"/>
    </source>
</evidence>
<dbReference type="EMBL" id="JAAALK010000286">
    <property type="protein sequence ID" value="KAG8063690.1"/>
    <property type="molecule type" value="Genomic_DNA"/>
</dbReference>
<feature type="region of interest" description="Disordered" evidence="1">
    <location>
        <begin position="12"/>
        <end position="36"/>
    </location>
</feature>
<dbReference type="AlphaFoldDB" id="A0A8J5VER4"/>
<protein>
    <submittedName>
        <fullName evidence="2">Uncharacterized protein</fullName>
    </submittedName>
</protein>
<feature type="compositionally biased region" description="Basic and acidic residues" evidence="1">
    <location>
        <begin position="69"/>
        <end position="79"/>
    </location>
</feature>
<keyword evidence="3" id="KW-1185">Reference proteome</keyword>
<sequence>MQPMCLSHHNFVSPLDAGTDGRLAVPEGFLPQSGGSHRYCIRCLRPSHRSPSANADVPLAGSPSVIRSTSHDCRPPSSQ</sequence>
<organism evidence="2 3">
    <name type="scientific">Zizania palustris</name>
    <name type="common">Northern wild rice</name>
    <dbReference type="NCBI Taxonomy" id="103762"/>
    <lineage>
        <taxon>Eukaryota</taxon>
        <taxon>Viridiplantae</taxon>
        <taxon>Streptophyta</taxon>
        <taxon>Embryophyta</taxon>
        <taxon>Tracheophyta</taxon>
        <taxon>Spermatophyta</taxon>
        <taxon>Magnoliopsida</taxon>
        <taxon>Liliopsida</taxon>
        <taxon>Poales</taxon>
        <taxon>Poaceae</taxon>
        <taxon>BOP clade</taxon>
        <taxon>Oryzoideae</taxon>
        <taxon>Oryzeae</taxon>
        <taxon>Zizaniinae</taxon>
        <taxon>Zizania</taxon>
    </lineage>
</organism>
<reference evidence="2" key="1">
    <citation type="journal article" date="2021" name="bioRxiv">
        <title>Whole Genome Assembly and Annotation of Northern Wild Rice, Zizania palustris L., Supports a Whole Genome Duplication in the Zizania Genus.</title>
        <authorList>
            <person name="Haas M."/>
            <person name="Kono T."/>
            <person name="Macchietto M."/>
            <person name="Millas R."/>
            <person name="McGilp L."/>
            <person name="Shao M."/>
            <person name="Duquette J."/>
            <person name="Hirsch C.N."/>
            <person name="Kimball J."/>
        </authorList>
    </citation>
    <scope>NUCLEOTIDE SEQUENCE</scope>
    <source>
        <tissue evidence="2">Fresh leaf tissue</tissue>
    </source>
</reference>
<feature type="region of interest" description="Disordered" evidence="1">
    <location>
        <begin position="49"/>
        <end position="79"/>
    </location>
</feature>
<evidence type="ECO:0000313" key="2">
    <source>
        <dbReference type="EMBL" id="KAG8063690.1"/>
    </source>
</evidence>
<name>A0A8J5VER4_ZIZPA</name>
<dbReference type="Proteomes" id="UP000729402">
    <property type="component" value="Unassembled WGS sequence"/>
</dbReference>
<evidence type="ECO:0000256" key="1">
    <source>
        <dbReference type="SAM" id="MobiDB-lite"/>
    </source>
</evidence>
<proteinExistence type="predicted"/>
<comment type="caution">
    <text evidence="2">The sequence shown here is derived from an EMBL/GenBank/DDBJ whole genome shotgun (WGS) entry which is preliminary data.</text>
</comment>
<reference evidence="2" key="2">
    <citation type="submission" date="2021-02" db="EMBL/GenBank/DDBJ databases">
        <authorList>
            <person name="Kimball J.A."/>
            <person name="Haas M.W."/>
            <person name="Macchietto M."/>
            <person name="Kono T."/>
            <person name="Duquette J."/>
            <person name="Shao M."/>
        </authorList>
    </citation>
    <scope>NUCLEOTIDE SEQUENCE</scope>
    <source>
        <tissue evidence="2">Fresh leaf tissue</tissue>
    </source>
</reference>
<dbReference type="EMBL" id="JAAALK010000286">
    <property type="protein sequence ID" value="KAG8063691.1"/>
    <property type="molecule type" value="Genomic_DNA"/>
</dbReference>